<dbReference type="InterPro" id="IPR000182">
    <property type="entry name" value="GNAT_dom"/>
</dbReference>
<dbReference type="PROSITE" id="PS51186">
    <property type="entry name" value="GNAT"/>
    <property type="match status" value="1"/>
</dbReference>
<accession>A0A2W4JQC8</accession>
<reference evidence="4" key="1">
    <citation type="submission" date="2018-05" db="EMBL/GenBank/DDBJ databases">
        <authorList>
            <person name="Moura L."/>
            <person name="Setubal J.C."/>
        </authorList>
    </citation>
    <scope>NUCLEOTIDE SEQUENCE</scope>
    <source>
        <strain evidence="4">ZC4RG45</strain>
    </source>
</reference>
<evidence type="ECO:0000259" key="3">
    <source>
        <dbReference type="PROSITE" id="PS51186"/>
    </source>
</evidence>
<evidence type="ECO:0000256" key="1">
    <source>
        <dbReference type="ARBA" id="ARBA00022679"/>
    </source>
</evidence>
<dbReference type="Proteomes" id="UP000249324">
    <property type="component" value="Unassembled WGS sequence"/>
</dbReference>
<keyword evidence="1 5" id="KW-0808">Transferase</keyword>
<reference evidence="5" key="2">
    <citation type="submission" date="2018-05" db="EMBL/GenBank/DDBJ databases">
        <authorList>
            <person name="Lanie J.A."/>
            <person name="Ng W.-L."/>
            <person name="Kazmierczak K.M."/>
            <person name="Andrzejewski T.M."/>
            <person name="Davidsen T.M."/>
            <person name="Wayne K.J."/>
            <person name="Tettelin H."/>
            <person name="Glass J.I."/>
            <person name="Rusch D."/>
            <person name="Podicherti R."/>
            <person name="Tsui H.-C.T."/>
            <person name="Winkler M.E."/>
        </authorList>
    </citation>
    <scope>NUCLEOTIDE SEQUENCE</scope>
    <source>
        <strain evidence="5">ZC4RG45</strain>
    </source>
</reference>
<dbReference type="EMBL" id="QGUI01000025">
    <property type="protein sequence ID" value="PZN01263.1"/>
    <property type="molecule type" value="Genomic_DNA"/>
</dbReference>
<dbReference type="AlphaFoldDB" id="A0A2W4JQC8"/>
<dbReference type="SUPFAM" id="SSF55729">
    <property type="entry name" value="Acyl-CoA N-acyltransferases (Nat)"/>
    <property type="match status" value="1"/>
</dbReference>
<feature type="domain" description="N-acetyltransferase" evidence="3">
    <location>
        <begin position="1"/>
        <end position="145"/>
    </location>
</feature>
<comment type="caution">
    <text evidence="5">The sequence shown here is derived from an EMBL/GenBank/DDBJ whole genome shotgun (WGS) entry which is preliminary data.</text>
</comment>
<reference evidence="4" key="4">
    <citation type="submission" date="2023-08" db="EMBL/GenBank/DDBJ databases">
        <authorList>
            <person name="Guima S.E.S."/>
            <person name="Martins L.F."/>
            <person name="Silva A.M."/>
            <person name="Setubal J.C."/>
        </authorList>
    </citation>
    <scope>NUCLEOTIDE SEQUENCE</scope>
    <source>
        <strain evidence="4">ZC4RG45</strain>
    </source>
</reference>
<dbReference type="STRING" id="1111738.GCA_000427905_03622"/>
<dbReference type="Gene3D" id="3.40.630.30">
    <property type="match status" value="1"/>
</dbReference>
<organism evidence="5">
    <name type="scientific">Thermocrispum agreste</name>
    <dbReference type="NCBI Taxonomy" id="37925"/>
    <lineage>
        <taxon>Bacteria</taxon>
        <taxon>Bacillati</taxon>
        <taxon>Actinomycetota</taxon>
        <taxon>Actinomycetes</taxon>
        <taxon>Pseudonocardiales</taxon>
        <taxon>Pseudonocardiaceae</taxon>
        <taxon>Thermocrispum</taxon>
    </lineage>
</organism>
<sequence>MPVRDAGPNDIEEICALIEEHAEYEGKPDLKLDRAEMATYLFGDDPKAWVVLAYPDGQPETVAGFAFCCWNFSTWQGKPGIWMDDLYVRPQFRRLGLATELLHELKSRTDGRVEWEMQVDNDKGKAFYARLGAQPVPGWIRYRWI</sequence>
<reference evidence="4 6" key="3">
    <citation type="journal article" date="2021" name="BMC Genomics">
        <title>Genome-resolved metagenome and metatranscriptome analyses of thermophilic composting reveal key bacterial players and their metabolic interactions.</title>
        <authorList>
            <person name="Braga L.P.P."/>
            <person name="Pereira R.V."/>
            <person name="Martins L.F."/>
            <person name="Moura L.M.S."/>
            <person name="Sanchez F.B."/>
            <person name="Patane J.S.L."/>
            <person name="da Silva A.M."/>
            <person name="Setubal J.C."/>
        </authorList>
    </citation>
    <scope>NUCLEOTIDE SEQUENCE [LARGE SCALE GENOMIC DNA]</scope>
    <source>
        <strain evidence="4">ZC4RG45</strain>
    </source>
</reference>
<keyword evidence="2" id="KW-0012">Acyltransferase</keyword>
<gene>
    <name evidence="4" type="ORF">DIU77_002690</name>
    <name evidence="5" type="ORF">DIU77_01205</name>
</gene>
<evidence type="ECO:0000256" key="2">
    <source>
        <dbReference type="ARBA" id="ARBA00023315"/>
    </source>
</evidence>
<dbReference type="InterPro" id="IPR016181">
    <property type="entry name" value="Acyl_CoA_acyltransferase"/>
</dbReference>
<dbReference type="EMBL" id="QGUI02000017">
    <property type="protein sequence ID" value="MFO7191135.1"/>
    <property type="molecule type" value="Genomic_DNA"/>
</dbReference>
<dbReference type="GO" id="GO:0008080">
    <property type="term" value="F:N-acetyltransferase activity"/>
    <property type="evidence" value="ECO:0007669"/>
    <property type="project" value="TreeGrafter"/>
</dbReference>
<proteinExistence type="predicted"/>
<evidence type="ECO:0000313" key="4">
    <source>
        <dbReference type="EMBL" id="MFO7191135.1"/>
    </source>
</evidence>
<dbReference type="InterPro" id="IPR051016">
    <property type="entry name" value="Diverse_Substrate_AcTransf"/>
</dbReference>
<name>A0A2W4JQC8_9PSEU</name>
<protein>
    <submittedName>
        <fullName evidence="5">GNAT family N-acetyltransferase</fullName>
    </submittedName>
</protein>
<dbReference type="CDD" id="cd04301">
    <property type="entry name" value="NAT_SF"/>
    <property type="match status" value="1"/>
</dbReference>
<dbReference type="Pfam" id="PF00583">
    <property type="entry name" value="Acetyltransf_1"/>
    <property type="match status" value="1"/>
</dbReference>
<evidence type="ECO:0000313" key="5">
    <source>
        <dbReference type="EMBL" id="PZN01263.1"/>
    </source>
</evidence>
<dbReference type="PANTHER" id="PTHR10545">
    <property type="entry name" value="DIAMINE N-ACETYLTRANSFERASE"/>
    <property type="match status" value="1"/>
</dbReference>
<evidence type="ECO:0000313" key="6">
    <source>
        <dbReference type="Proteomes" id="UP000249324"/>
    </source>
</evidence>
<dbReference type="PANTHER" id="PTHR10545:SF29">
    <property type="entry name" value="GH14572P-RELATED"/>
    <property type="match status" value="1"/>
</dbReference>